<reference evidence="2" key="2">
    <citation type="journal article" date="2008" name="Genome Biol.">
        <title>Improved genome assembly and evidence-based global gene model set for the chordate Ciona intestinalis: new insight into intron and operon populations.</title>
        <authorList>
            <person name="Satou Y."/>
            <person name="Mineta K."/>
            <person name="Ogasawara M."/>
            <person name="Sasakura Y."/>
            <person name="Shoguchi E."/>
            <person name="Ueno K."/>
            <person name="Yamada L."/>
            <person name="Matsumoto J."/>
            <person name="Wasserscheid J."/>
            <person name="Dewar K."/>
            <person name="Wiley G.B."/>
            <person name="Macmil S.L."/>
            <person name="Roe B.A."/>
            <person name="Zeller R.W."/>
            <person name="Hastings K.E."/>
            <person name="Lemaire P."/>
            <person name="Lindquist E."/>
            <person name="Endo T."/>
            <person name="Hotta K."/>
            <person name="Inaba K."/>
        </authorList>
    </citation>
    <scope>NUCLEOTIDE SEQUENCE [LARGE SCALE GENOMIC DNA]</scope>
    <source>
        <strain evidence="2">wild type</strain>
    </source>
</reference>
<reference evidence="3" key="1">
    <citation type="journal article" date="2002" name="Science">
        <title>The draft genome of Ciona intestinalis: insights into chordate and vertebrate origins.</title>
        <authorList>
            <person name="Dehal P."/>
            <person name="Satou Y."/>
            <person name="Campbell R.K."/>
            <person name="Chapman J."/>
            <person name="Degnan B."/>
            <person name="De Tomaso A."/>
            <person name="Davidson B."/>
            <person name="Di Gregorio A."/>
            <person name="Gelpke M."/>
            <person name="Goodstein D.M."/>
            <person name="Harafuji N."/>
            <person name="Hastings K.E."/>
            <person name="Ho I."/>
            <person name="Hotta K."/>
            <person name="Huang W."/>
            <person name="Kawashima T."/>
            <person name="Lemaire P."/>
            <person name="Martinez D."/>
            <person name="Meinertzhagen I.A."/>
            <person name="Necula S."/>
            <person name="Nonaka M."/>
            <person name="Putnam N."/>
            <person name="Rash S."/>
            <person name="Saiga H."/>
            <person name="Satake M."/>
            <person name="Terry A."/>
            <person name="Yamada L."/>
            <person name="Wang H.G."/>
            <person name="Awazu S."/>
            <person name="Azumi K."/>
            <person name="Boore J."/>
            <person name="Branno M."/>
            <person name="Chin-Bow S."/>
            <person name="DeSantis R."/>
            <person name="Doyle S."/>
            <person name="Francino P."/>
            <person name="Keys D.N."/>
            <person name="Haga S."/>
            <person name="Hayashi H."/>
            <person name="Hino K."/>
            <person name="Imai K.S."/>
            <person name="Inaba K."/>
            <person name="Kano S."/>
            <person name="Kobayashi K."/>
            <person name="Kobayashi M."/>
            <person name="Lee B.I."/>
            <person name="Makabe K.W."/>
            <person name="Manohar C."/>
            <person name="Matassi G."/>
            <person name="Medina M."/>
            <person name="Mochizuki Y."/>
            <person name="Mount S."/>
            <person name="Morishita T."/>
            <person name="Miura S."/>
            <person name="Nakayama A."/>
            <person name="Nishizaka S."/>
            <person name="Nomoto H."/>
            <person name="Ohta F."/>
            <person name="Oishi K."/>
            <person name="Rigoutsos I."/>
            <person name="Sano M."/>
            <person name="Sasaki A."/>
            <person name="Sasakura Y."/>
            <person name="Shoguchi E."/>
            <person name="Shin-i T."/>
            <person name="Spagnuolo A."/>
            <person name="Stainier D."/>
            <person name="Suzuki M.M."/>
            <person name="Tassy O."/>
            <person name="Takatori N."/>
            <person name="Tokuoka M."/>
            <person name="Yagi K."/>
            <person name="Yoshizaki F."/>
            <person name="Wada S."/>
            <person name="Zhang C."/>
            <person name="Hyatt P.D."/>
            <person name="Larimer F."/>
            <person name="Detter C."/>
            <person name="Doggett N."/>
            <person name="Glavina T."/>
            <person name="Hawkins T."/>
            <person name="Richardson P."/>
            <person name="Lucas S."/>
            <person name="Kohara Y."/>
            <person name="Levine M."/>
            <person name="Satoh N."/>
            <person name="Rokhsar D.S."/>
        </authorList>
    </citation>
    <scope>NUCLEOTIDE SEQUENCE [LARGE SCALE GENOMIC DNA]</scope>
</reference>
<keyword evidence="3" id="KW-1185">Reference proteome</keyword>
<organism evidence="2 3">
    <name type="scientific">Ciona intestinalis</name>
    <name type="common">Transparent sea squirt</name>
    <name type="synonym">Ascidia intestinalis</name>
    <dbReference type="NCBI Taxonomy" id="7719"/>
    <lineage>
        <taxon>Eukaryota</taxon>
        <taxon>Metazoa</taxon>
        <taxon>Chordata</taxon>
        <taxon>Tunicata</taxon>
        <taxon>Ascidiacea</taxon>
        <taxon>Phlebobranchia</taxon>
        <taxon>Cionidae</taxon>
        <taxon>Ciona</taxon>
    </lineage>
</organism>
<dbReference type="EMBL" id="EAAA01001522">
    <property type="status" value="NOT_ANNOTATED_CDS"/>
    <property type="molecule type" value="Genomic_DNA"/>
</dbReference>
<keyword evidence="1" id="KW-1133">Transmembrane helix</keyword>
<dbReference type="HOGENOM" id="CLU_1885011_0_0_1"/>
<dbReference type="Proteomes" id="UP000008144">
    <property type="component" value="Chromosome 2"/>
</dbReference>
<dbReference type="Ensembl" id="ENSCINT00000035751.1">
    <property type="protein sequence ID" value="ENSCINP00000030338.1"/>
    <property type="gene ID" value="ENSCING00000021013.1"/>
</dbReference>
<name>H2XL06_CIOIN</name>
<accession>H2XL06</accession>
<keyword evidence="1" id="KW-0472">Membrane</keyword>
<keyword evidence="1" id="KW-0812">Transmembrane</keyword>
<evidence type="ECO:0000313" key="2">
    <source>
        <dbReference type="Ensembl" id="ENSCINP00000030338.1"/>
    </source>
</evidence>
<reference evidence="2" key="4">
    <citation type="submission" date="2025-09" db="UniProtKB">
        <authorList>
            <consortium name="Ensembl"/>
        </authorList>
    </citation>
    <scope>IDENTIFICATION</scope>
</reference>
<dbReference type="InParanoid" id="H2XL06"/>
<proteinExistence type="predicted"/>
<protein>
    <submittedName>
        <fullName evidence="2">Uncharacterized protein</fullName>
    </submittedName>
</protein>
<evidence type="ECO:0000313" key="3">
    <source>
        <dbReference type="Proteomes" id="UP000008144"/>
    </source>
</evidence>
<sequence>MTLRFVTSSNCAIVQSYIQYCYHVSQRTAPRAQFISLTQPSCINLYDFNPKPESKTSDLHFVRCWCPLVRCVSVVTEYLVGIFFLFLPHAALFDLVSFCGISPMNGRRALCRNRLCICSAKRLSFHGRFSYVYIY</sequence>
<feature type="transmembrane region" description="Helical" evidence="1">
    <location>
        <begin position="78"/>
        <end position="101"/>
    </location>
</feature>
<evidence type="ECO:0000256" key="1">
    <source>
        <dbReference type="SAM" id="Phobius"/>
    </source>
</evidence>
<reference evidence="2" key="3">
    <citation type="submission" date="2025-08" db="UniProtKB">
        <authorList>
            <consortium name="Ensembl"/>
        </authorList>
    </citation>
    <scope>IDENTIFICATION</scope>
</reference>
<dbReference type="AlphaFoldDB" id="H2XL06"/>